<protein>
    <submittedName>
        <fullName evidence="2">Uncharacterized protein</fullName>
    </submittedName>
</protein>
<keyword evidence="1" id="KW-1185">Reference proteome</keyword>
<sequence length="63" mass="6895">MSPPSPPTTDVIPKPLPTIPPAYKIPCKRPCPSPTTLELSTKKGRNLLSLLHGLTKEPYQIHP</sequence>
<dbReference type="AlphaFoldDB" id="A0A915I6C0"/>
<evidence type="ECO:0000313" key="2">
    <source>
        <dbReference type="WBParaSite" id="nRc.2.0.1.t09311-RA"/>
    </source>
</evidence>
<dbReference type="WBParaSite" id="nRc.2.0.1.t09311-RA">
    <property type="protein sequence ID" value="nRc.2.0.1.t09311-RA"/>
    <property type="gene ID" value="nRc.2.0.1.g09311"/>
</dbReference>
<evidence type="ECO:0000313" key="1">
    <source>
        <dbReference type="Proteomes" id="UP000887565"/>
    </source>
</evidence>
<reference evidence="2" key="1">
    <citation type="submission" date="2022-11" db="UniProtKB">
        <authorList>
            <consortium name="WormBaseParasite"/>
        </authorList>
    </citation>
    <scope>IDENTIFICATION</scope>
</reference>
<name>A0A915I6C0_ROMCU</name>
<organism evidence="1 2">
    <name type="scientific">Romanomermis culicivorax</name>
    <name type="common">Nematode worm</name>
    <dbReference type="NCBI Taxonomy" id="13658"/>
    <lineage>
        <taxon>Eukaryota</taxon>
        <taxon>Metazoa</taxon>
        <taxon>Ecdysozoa</taxon>
        <taxon>Nematoda</taxon>
        <taxon>Enoplea</taxon>
        <taxon>Dorylaimia</taxon>
        <taxon>Mermithida</taxon>
        <taxon>Mermithoidea</taxon>
        <taxon>Mermithidae</taxon>
        <taxon>Romanomermis</taxon>
    </lineage>
</organism>
<dbReference type="Proteomes" id="UP000887565">
    <property type="component" value="Unplaced"/>
</dbReference>
<accession>A0A915I6C0</accession>
<proteinExistence type="predicted"/>